<evidence type="ECO:0000313" key="5">
    <source>
        <dbReference type="EMBL" id="ALB22259.1"/>
    </source>
</evidence>
<evidence type="ECO:0000313" key="6">
    <source>
        <dbReference type="Proteomes" id="UP000029558"/>
    </source>
</evidence>
<protein>
    <recommendedName>
        <fullName evidence="1">Cell division protein ZipA</fullName>
    </recommendedName>
</protein>
<dbReference type="InterPro" id="IPR036765">
    <property type="entry name" value="ZipA_FtsZ-bd_C_sf"/>
</dbReference>
<dbReference type="InterPro" id="IPR007449">
    <property type="entry name" value="ZipA_FtsZ-bd_C"/>
</dbReference>
<keyword evidence="2" id="KW-0997">Cell inner membrane</keyword>
<dbReference type="AlphaFoldDB" id="A0A1L6TAH1"/>
<sequence>METFLKVLVLLVGILLVWVFIWEGLRRLKVWRIRKWGVKRPLQMRSGDPLAEDDIVDDVTDRQNTEDNQQNQSQHDRQADTVSARAPEPNHIILNIYIESKSTGFLAYALFSLLKRSGLIFNDELQVFEAKNEQGEVDFYITSAVAPGVFDIKNAMVSIPAVSVFARPDLQTNPRMSFFKLLESTHTIASELDGRVLNMRREILSEASVSADYLSVVNTYAVAESTAAALSASNSTSIVVDESMQDDNHVYQENESHVIADTRVDADSNKDQHVAG</sequence>
<comment type="subcellular location">
    <subcellularLocation>
        <location evidence="2">Cell inner membrane</location>
        <topology evidence="2">Single-pass type I membrane protein</topology>
    </subcellularLocation>
</comment>
<keyword evidence="1" id="KW-0131">Cell cycle</keyword>
<evidence type="ECO:0000256" key="3">
    <source>
        <dbReference type="SAM" id="MobiDB-lite"/>
    </source>
</evidence>
<keyword evidence="2 4" id="KW-0472">Membrane</keyword>
<evidence type="ECO:0000256" key="1">
    <source>
        <dbReference type="RuleBase" id="RU003612"/>
    </source>
</evidence>
<feature type="region of interest" description="Disordered" evidence="3">
    <location>
        <begin position="61"/>
        <end position="83"/>
    </location>
</feature>
<accession>A0A1L6TAH1</accession>
<keyword evidence="4" id="KW-1133">Transmembrane helix</keyword>
<dbReference type="RefSeq" id="WP_017378003.1">
    <property type="nucleotide sequence ID" value="NZ_CP012508.1"/>
</dbReference>
<dbReference type="InterPro" id="IPR011919">
    <property type="entry name" value="Cell_div_ZipA"/>
</dbReference>
<dbReference type="OrthoDB" id="5615487at2"/>
<reference evidence="5 6" key="1">
    <citation type="journal article" date="2014" name="Genome Announc.">
        <title>Comparative Genome Analysis of Two Isolates of the Fish Pathogen Piscirickettsia salmonis from Different Hosts Reveals Major Differences in Virulence-Associated Secretion Systems.</title>
        <authorList>
            <person name="Bohle H."/>
            <person name="Henriquez P."/>
            <person name="Grothusen H."/>
            <person name="Navas E."/>
            <person name="Sandoval A."/>
            <person name="Bustamante F."/>
            <person name="Bustos P."/>
            <person name="Mancilla M."/>
        </authorList>
    </citation>
    <scope>NUCLEOTIDE SEQUENCE [LARGE SCALE GENOMIC DNA]</scope>
    <source>
        <strain evidence="6">B1-32597</strain>
    </source>
</reference>
<evidence type="ECO:0000256" key="2">
    <source>
        <dbReference type="RuleBase" id="RU003613"/>
    </source>
</evidence>
<dbReference type="Proteomes" id="UP000029558">
    <property type="component" value="Chromosome"/>
</dbReference>
<dbReference type="EMBL" id="CP012508">
    <property type="protein sequence ID" value="ALB22259.1"/>
    <property type="molecule type" value="Genomic_DNA"/>
</dbReference>
<proteinExistence type="inferred from homology"/>
<keyword evidence="2 4" id="KW-0812">Transmembrane</keyword>
<dbReference type="PANTHER" id="PTHR38685">
    <property type="entry name" value="CELL DIVISION PROTEIN ZIPA"/>
    <property type="match status" value="1"/>
</dbReference>
<dbReference type="Gene3D" id="3.30.1400.10">
    <property type="entry name" value="ZipA, C-terminal FtsZ-binding domain"/>
    <property type="match status" value="1"/>
</dbReference>
<dbReference type="GO" id="GO:0032153">
    <property type="term" value="C:cell division site"/>
    <property type="evidence" value="ECO:0007669"/>
    <property type="project" value="TreeGrafter"/>
</dbReference>
<feature type="transmembrane region" description="Helical" evidence="4">
    <location>
        <begin position="6"/>
        <end position="25"/>
    </location>
</feature>
<keyword evidence="1" id="KW-0132">Cell division</keyword>
<dbReference type="GO" id="GO:0005886">
    <property type="term" value="C:plasma membrane"/>
    <property type="evidence" value="ECO:0007669"/>
    <property type="project" value="UniProtKB-SubCell"/>
</dbReference>
<comment type="function">
    <text evidence="1">Essential cell division protein that stabilizes the FtsZ protofilaments by cross-linking them and that serves as a cytoplasmic membrane anchor for the Z ring. Also required for the recruitment to the septal ring of downstream cell division proteins.</text>
</comment>
<name>A0A1L6TAH1_PISSA</name>
<organism evidence="5 6">
    <name type="scientific">Piscirickettsia salmonis</name>
    <dbReference type="NCBI Taxonomy" id="1238"/>
    <lineage>
        <taxon>Bacteria</taxon>
        <taxon>Pseudomonadati</taxon>
        <taxon>Pseudomonadota</taxon>
        <taxon>Gammaproteobacteria</taxon>
        <taxon>Thiotrichales</taxon>
        <taxon>Piscirickettsiaceae</taxon>
        <taxon>Piscirickettsia</taxon>
    </lineage>
</organism>
<dbReference type="GO" id="GO:0000917">
    <property type="term" value="P:division septum assembly"/>
    <property type="evidence" value="ECO:0007669"/>
    <property type="project" value="TreeGrafter"/>
</dbReference>
<dbReference type="SUPFAM" id="SSF64383">
    <property type="entry name" value="Cell-division protein ZipA, C-terminal domain"/>
    <property type="match status" value="1"/>
</dbReference>
<evidence type="ECO:0000256" key="4">
    <source>
        <dbReference type="SAM" id="Phobius"/>
    </source>
</evidence>
<comment type="similarity">
    <text evidence="1">Belongs to the ZipA family.</text>
</comment>
<dbReference type="PANTHER" id="PTHR38685:SF1">
    <property type="entry name" value="CELL DIVISION PROTEIN ZIPA"/>
    <property type="match status" value="1"/>
</dbReference>
<gene>
    <name evidence="5" type="ORF">KU39_1076</name>
</gene>
<dbReference type="SMART" id="SM00771">
    <property type="entry name" value="ZipA_C"/>
    <property type="match status" value="1"/>
</dbReference>
<keyword evidence="2" id="KW-1003">Cell membrane</keyword>
<dbReference type="Pfam" id="PF04354">
    <property type="entry name" value="ZipA_C"/>
    <property type="match status" value="1"/>
</dbReference>